<dbReference type="InterPro" id="IPR024559">
    <property type="entry name" value="DUF3846"/>
</dbReference>
<proteinExistence type="predicted"/>
<feature type="domain" description="DUF3846" evidence="1">
    <location>
        <begin position="14"/>
        <end position="113"/>
    </location>
</feature>
<gene>
    <name evidence="2" type="ORF">DF196_11910</name>
</gene>
<evidence type="ECO:0000313" key="3">
    <source>
        <dbReference type="Proteomes" id="UP000245876"/>
    </source>
</evidence>
<organism evidence="2 3">
    <name type="scientific">Bifidobacterium callitrichidarum</name>
    <dbReference type="NCBI Taxonomy" id="2052941"/>
    <lineage>
        <taxon>Bacteria</taxon>
        <taxon>Bacillati</taxon>
        <taxon>Actinomycetota</taxon>
        <taxon>Actinomycetes</taxon>
        <taxon>Bifidobacteriales</taxon>
        <taxon>Bifidobacteriaceae</taxon>
        <taxon>Bifidobacterium</taxon>
    </lineage>
</organism>
<evidence type="ECO:0000313" key="2">
    <source>
        <dbReference type="EMBL" id="PWG62657.1"/>
    </source>
</evidence>
<accession>A0A2U2N0S3</accession>
<dbReference type="AlphaFoldDB" id="A0A2U2N0S3"/>
<name>A0A2U2N0S3_9BIFI</name>
<evidence type="ECO:0000259" key="1">
    <source>
        <dbReference type="Pfam" id="PF12957"/>
    </source>
</evidence>
<protein>
    <recommendedName>
        <fullName evidence="1">DUF3846 domain-containing protein</fullName>
    </recommendedName>
</protein>
<dbReference type="Proteomes" id="UP000245876">
    <property type="component" value="Unassembled WGS sequence"/>
</dbReference>
<comment type="caution">
    <text evidence="2">The sequence shown here is derived from an EMBL/GenBank/DDBJ whole genome shotgun (WGS) entry which is preliminary data.</text>
</comment>
<keyword evidence="3" id="KW-1185">Reference proteome</keyword>
<reference evidence="2 3" key="1">
    <citation type="journal article" date="2018" name="Int. J. Syst. Evol. Microbiol.">
        <title>Bifidobacterium callitrichidarum sp. nov. from the faeces of the emperor tamarin (Saguinus imperator).</title>
        <authorList>
            <person name="Modesto M."/>
            <person name="Michelini S."/>
            <person name="Sansosti M.C."/>
            <person name="De Filippo C."/>
            <person name="Cavalieri D."/>
            <person name="Qvirist L."/>
            <person name="Andlid T."/>
            <person name="Spiezio C."/>
            <person name="Sandri C."/>
            <person name="Pascarelli S."/>
            <person name="Sgorbati B."/>
            <person name="Mattarelli P."/>
        </authorList>
    </citation>
    <scope>NUCLEOTIDE SEQUENCE [LARGE SCALE GENOMIC DNA]</scope>
    <source>
        <strain evidence="2 3">TRI 5</strain>
    </source>
</reference>
<dbReference type="EMBL" id="QFFM01000033">
    <property type="protein sequence ID" value="PWG62657.1"/>
    <property type="molecule type" value="Genomic_DNA"/>
</dbReference>
<sequence>METNMMDNADRMLRAVICRPGENATVENIDNSLASLQQLVEGYIEVIPLDPGIVAICNEEGSFRGKPCRIIREFGVNRAVVFGTFIIVASDPTHAGFRSLSEEQTMEYSDRFHDAEFITKVNGRIHAVGYDASGESLFKALS</sequence>
<dbReference type="Pfam" id="PF12957">
    <property type="entry name" value="DUF3846"/>
    <property type="match status" value="1"/>
</dbReference>